<sequence>MWNLRYTHVIIALHREGRSVASIHRALQELDPSVSYHQVRKFLQRFYSQQGYGRKLPYRSRSMAPHIERIRRAIEQSYAANSSVTIPAIKRLLQSQQIIVSESHLRFIRNQLGFKRKATKYCQLIRDVNKERRLQFCLDMEASNETFNDCVFTDESTIQADCSVKYCYTRDGDYSSRMRKRAKHPAKLHLWGGISARGATQLAIFPGSVRLDSKKYCQILERLYLPFNRNTYHGYAKLVQDNSPVHKSHYTSQKLTPWGVHVLEWPAESPDLNPIELIWGNMKNYVRRKNVRNLEQLRDVVLEFWRSLTPEICARYVNDISKKMRRVIQAQGGNIYEGR</sequence>
<keyword evidence="3" id="KW-1185">Reference proteome</keyword>
<accession>A0A0C2FWG1</accession>
<dbReference type="PANTHER" id="PTHR23022">
    <property type="entry name" value="TRANSPOSABLE ELEMENT-RELATED"/>
    <property type="match status" value="1"/>
</dbReference>
<reference evidence="2 3" key="1">
    <citation type="submission" date="2013-12" db="EMBL/GenBank/DDBJ databases">
        <title>Draft genome of the parsitic nematode Ancylostoma duodenale.</title>
        <authorList>
            <person name="Mitreva M."/>
        </authorList>
    </citation>
    <scope>NUCLEOTIDE SEQUENCE [LARGE SCALE GENOMIC DNA]</scope>
    <source>
        <strain evidence="2 3">Zhejiang</strain>
    </source>
</reference>
<dbReference type="InterPro" id="IPR047655">
    <property type="entry name" value="Transpos_IS630-like"/>
</dbReference>
<protein>
    <recommendedName>
        <fullName evidence="1">Tc1-like transposase DDE domain-containing protein</fullName>
    </recommendedName>
</protein>
<dbReference type="EMBL" id="KN748092">
    <property type="protein sequence ID" value="KIH50959.1"/>
    <property type="molecule type" value="Genomic_DNA"/>
</dbReference>
<dbReference type="Proteomes" id="UP000054047">
    <property type="component" value="Unassembled WGS sequence"/>
</dbReference>
<evidence type="ECO:0000313" key="2">
    <source>
        <dbReference type="EMBL" id="KIH50959.1"/>
    </source>
</evidence>
<dbReference type="InterPro" id="IPR038717">
    <property type="entry name" value="Tc1-like_DDE_dom"/>
</dbReference>
<organism evidence="2 3">
    <name type="scientific">Ancylostoma duodenale</name>
    <dbReference type="NCBI Taxonomy" id="51022"/>
    <lineage>
        <taxon>Eukaryota</taxon>
        <taxon>Metazoa</taxon>
        <taxon>Ecdysozoa</taxon>
        <taxon>Nematoda</taxon>
        <taxon>Chromadorea</taxon>
        <taxon>Rhabditida</taxon>
        <taxon>Rhabditina</taxon>
        <taxon>Rhabditomorpha</taxon>
        <taxon>Strongyloidea</taxon>
        <taxon>Ancylostomatidae</taxon>
        <taxon>Ancylostomatinae</taxon>
        <taxon>Ancylostoma</taxon>
    </lineage>
</organism>
<name>A0A0C2FWG1_9BILA</name>
<dbReference type="InterPro" id="IPR052338">
    <property type="entry name" value="Transposase_5"/>
</dbReference>
<dbReference type="InterPro" id="IPR036397">
    <property type="entry name" value="RNaseH_sf"/>
</dbReference>
<dbReference type="AlphaFoldDB" id="A0A0C2FWG1"/>
<dbReference type="PANTHER" id="PTHR23022:SF135">
    <property type="entry name" value="SI:DKEY-77F5.3"/>
    <property type="match status" value="1"/>
</dbReference>
<dbReference type="NCBIfam" id="NF033545">
    <property type="entry name" value="transpos_IS630"/>
    <property type="match status" value="1"/>
</dbReference>
<dbReference type="Pfam" id="PF13358">
    <property type="entry name" value="DDE_3"/>
    <property type="match status" value="1"/>
</dbReference>
<dbReference type="OrthoDB" id="5854164at2759"/>
<feature type="domain" description="Tc1-like transposase DDE" evidence="1">
    <location>
        <begin position="150"/>
        <end position="298"/>
    </location>
</feature>
<dbReference type="Gene3D" id="3.30.420.10">
    <property type="entry name" value="Ribonuclease H-like superfamily/Ribonuclease H"/>
    <property type="match status" value="1"/>
</dbReference>
<proteinExistence type="predicted"/>
<evidence type="ECO:0000259" key="1">
    <source>
        <dbReference type="Pfam" id="PF13358"/>
    </source>
</evidence>
<gene>
    <name evidence="2" type="ORF">ANCDUO_18959</name>
</gene>
<evidence type="ECO:0000313" key="3">
    <source>
        <dbReference type="Proteomes" id="UP000054047"/>
    </source>
</evidence>
<dbReference type="GO" id="GO:0003676">
    <property type="term" value="F:nucleic acid binding"/>
    <property type="evidence" value="ECO:0007669"/>
    <property type="project" value="InterPro"/>
</dbReference>